<feature type="domain" description="TNFR-Cys" evidence="12">
    <location>
        <begin position="113"/>
        <end position="156"/>
    </location>
</feature>
<dbReference type="GO" id="GO:0006955">
    <property type="term" value="P:immune response"/>
    <property type="evidence" value="ECO:0007669"/>
    <property type="project" value="InterPro"/>
</dbReference>
<dbReference type="GO" id="GO:0004888">
    <property type="term" value="F:transmembrane signaling receptor activity"/>
    <property type="evidence" value="ECO:0007669"/>
    <property type="project" value="InterPro"/>
</dbReference>
<keyword evidence="10" id="KW-0472">Membrane</keyword>
<evidence type="ECO:0000256" key="7">
    <source>
        <dbReference type="ARBA" id="ARBA00023180"/>
    </source>
</evidence>
<evidence type="ECO:0000256" key="8">
    <source>
        <dbReference type="PROSITE-ProRule" id="PRU00206"/>
    </source>
</evidence>
<dbReference type="PANTHER" id="PTHR23097:SF90">
    <property type="entry name" value="TUMOR NECROSIS FACTOR RECEPTOR SUPERFAMILY MEMBER 11B"/>
    <property type="match status" value="1"/>
</dbReference>
<feature type="disulfide bond" evidence="8">
    <location>
        <begin position="31"/>
        <end position="46"/>
    </location>
</feature>
<feature type="disulfide bond" evidence="8">
    <location>
        <begin position="71"/>
        <end position="86"/>
    </location>
</feature>
<evidence type="ECO:0000259" key="12">
    <source>
        <dbReference type="PROSITE" id="PS50050"/>
    </source>
</evidence>
<dbReference type="EMBL" id="HADW01012196">
    <property type="protein sequence ID" value="SBP13596.1"/>
    <property type="molecule type" value="Transcribed_RNA"/>
</dbReference>
<dbReference type="InterPro" id="IPR001368">
    <property type="entry name" value="TNFR/NGFR_Cys_rich_reg"/>
</dbReference>
<feature type="domain" description="TNFR-Cys" evidence="12">
    <location>
        <begin position="30"/>
        <end position="68"/>
    </location>
</feature>
<dbReference type="PROSITE" id="PS00652">
    <property type="entry name" value="TNFR_NGFR_1"/>
    <property type="match status" value="1"/>
</dbReference>
<keyword evidence="7" id="KW-0325">Glycoprotein</keyword>
<keyword evidence="5" id="KW-0677">Repeat</keyword>
<comment type="caution">
    <text evidence="8">Lacks conserved residue(s) required for the propagation of feature annotation.</text>
</comment>
<feature type="domain" description="TNFR-Cys" evidence="12">
    <location>
        <begin position="70"/>
        <end position="112"/>
    </location>
</feature>
<feature type="repeat" description="TNFR-Cys" evidence="8">
    <location>
        <begin position="30"/>
        <end position="68"/>
    </location>
</feature>
<dbReference type="SUPFAM" id="SSF57586">
    <property type="entry name" value="TNF receptor-like"/>
    <property type="match status" value="2"/>
</dbReference>
<keyword evidence="4 11" id="KW-0732">Signal</keyword>
<keyword evidence="6 8" id="KW-1015">Disulfide bond</keyword>
<dbReference type="Pfam" id="PF00020">
    <property type="entry name" value="TNFR_c6"/>
    <property type="match status" value="1"/>
</dbReference>
<sequence>MKDIWILLVLLGVQTTKVCCLPYQPDSDGHCLDQTTEYLQEDLNLCCKKCRPGHRLKEECSETRDSTCEPCKTGMYMEHMNYSPNCFSCTKCKEGKHLEPERNCTTTQNAKCVCKPGHFCHLGFADPYCNDCRMYTKCKPGFGVAGPVKPDTNVKCEPCPSGTFSDKLSYSDRCRSRTSDTTTVQLPSTRANLVSTLHSKTNSTRVGSSVSVNTSPPAMSQRDNEYVAVTAGVVGVFLPLSIIMLLLFLYKVIWRKDAANSHPKVDANGNCETLDKVGQNYLVESQMASLTLTSQEQECLLEKGEIDQTQCNNNSCKTLPKADEYTTLESIGSLQPTLALNSPTSALSDPMSLLSNTEPFSLQPSIQTQCSSQPTSPQIINPVTNSPHVNVNITLHIGNGSCGGPPFKPSDFSQTDSKLPLAQEEECFSTPEQEAGSSSKASVQESLYGNT</sequence>
<evidence type="ECO:0000256" key="11">
    <source>
        <dbReference type="SAM" id="SignalP"/>
    </source>
</evidence>
<dbReference type="GO" id="GO:0006915">
    <property type="term" value="P:apoptotic process"/>
    <property type="evidence" value="ECO:0007669"/>
    <property type="project" value="UniProtKB-KW"/>
</dbReference>
<dbReference type="SMART" id="SM00208">
    <property type="entry name" value="TNFR"/>
    <property type="match status" value="3"/>
</dbReference>
<organism evidence="13">
    <name type="scientific">Iconisemion striatum</name>
    <dbReference type="NCBI Taxonomy" id="60296"/>
    <lineage>
        <taxon>Eukaryota</taxon>
        <taxon>Metazoa</taxon>
        <taxon>Chordata</taxon>
        <taxon>Craniata</taxon>
        <taxon>Vertebrata</taxon>
        <taxon>Euteleostomi</taxon>
        <taxon>Actinopterygii</taxon>
        <taxon>Neopterygii</taxon>
        <taxon>Teleostei</taxon>
        <taxon>Neoteleostei</taxon>
        <taxon>Acanthomorphata</taxon>
        <taxon>Ovalentaria</taxon>
        <taxon>Atherinomorphae</taxon>
        <taxon>Cyprinodontiformes</taxon>
        <taxon>Nothobranchiidae</taxon>
        <taxon>Iconisemion</taxon>
    </lineage>
</organism>
<reference evidence="13" key="1">
    <citation type="submission" date="2016-05" db="EMBL/GenBank/DDBJ databases">
        <authorList>
            <person name="Lavstsen T."/>
            <person name="Jespersen J.S."/>
        </authorList>
    </citation>
    <scope>NUCLEOTIDE SEQUENCE</scope>
    <source>
        <tissue evidence="13">Brain</tissue>
    </source>
</reference>
<feature type="disulfide bond" evidence="8">
    <location>
        <begin position="47"/>
        <end position="60"/>
    </location>
</feature>
<keyword evidence="10" id="KW-1133">Transmembrane helix</keyword>
<keyword evidence="10" id="KW-0812">Transmembrane</keyword>
<evidence type="ECO:0000256" key="6">
    <source>
        <dbReference type="ARBA" id="ARBA00023157"/>
    </source>
</evidence>
<dbReference type="AlphaFoldDB" id="A0A1A7X6C3"/>
<keyword evidence="13" id="KW-0675">Receptor</keyword>
<name>A0A1A7X6C3_9TELE</name>
<keyword evidence="2" id="KW-0964">Secreted</keyword>
<feature type="region of interest" description="Disordered" evidence="9">
    <location>
        <begin position="404"/>
        <end position="451"/>
    </location>
</feature>
<evidence type="ECO:0000256" key="5">
    <source>
        <dbReference type="ARBA" id="ARBA00022737"/>
    </source>
</evidence>
<evidence type="ECO:0000256" key="9">
    <source>
        <dbReference type="SAM" id="MobiDB-lite"/>
    </source>
</evidence>
<evidence type="ECO:0000256" key="10">
    <source>
        <dbReference type="SAM" id="Phobius"/>
    </source>
</evidence>
<proteinExistence type="predicted"/>
<evidence type="ECO:0000256" key="2">
    <source>
        <dbReference type="ARBA" id="ARBA00022525"/>
    </source>
</evidence>
<dbReference type="Gene3D" id="2.10.50.10">
    <property type="entry name" value="Tumor Necrosis Factor Receptor, subunit A, domain 2"/>
    <property type="match status" value="3"/>
</dbReference>
<evidence type="ECO:0000256" key="4">
    <source>
        <dbReference type="ARBA" id="ARBA00022729"/>
    </source>
</evidence>
<dbReference type="GO" id="GO:0016020">
    <property type="term" value="C:membrane"/>
    <property type="evidence" value="ECO:0007669"/>
    <property type="project" value="InterPro"/>
</dbReference>
<comment type="subcellular location">
    <subcellularLocation>
        <location evidence="1">Secreted</location>
    </subcellularLocation>
</comment>
<evidence type="ECO:0000256" key="1">
    <source>
        <dbReference type="ARBA" id="ARBA00004613"/>
    </source>
</evidence>
<feature type="disulfide bond" evidence="8">
    <location>
        <begin position="50"/>
        <end position="68"/>
    </location>
</feature>
<evidence type="ECO:0000256" key="3">
    <source>
        <dbReference type="ARBA" id="ARBA00022703"/>
    </source>
</evidence>
<feature type="transmembrane region" description="Helical" evidence="10">
    <location>
        <begin position="226"/>
        <end position="250"/>
    </location>
</feature>
<reference evidence="13" key="2">
    <citation type="submission" date="2016-06" db="EMBL/GenBank/DDBJ databases">
        <title>The genome of a short-lived fish provides insights into sex chromosome evolution and the genetic control of aging.</title>
        <authorList>
            <person name="Reichwald K."/>
            <person name="Felder M."/>
            <person name="Petzold A."/>
            <person name="Koch P."/>
            <person name="Groth M."/>
            <person name="Platzer M."/>
        </authorList>
    </citation>
    <scope>NUCLEOTIDE SEQUENCE</scope>
    <source>
        <tissue evidence="13">Brain</tissue>
    </source>
</reference>
<feature type="disulfide bond" evidence="8">
    <location>
        <begin position="138"/>
        <end position="156"/>
    </location>
</feature>
<protein>
    <submittedName>
        <fullName evidence="13">Tumor necrosis factor receptor superfamily, member 1B</fullName>
    </submittedName>
</protein>
<accession>A0A1A7X6C3</accession>
<feature type="compositionally biased region" description="Polar residues" evidence="9">
    <location>
        <begin position="430"/>
        <end position="451"/>
    </location>
</feature>
<dbReference type="PRINTS" id="PR01680">
    <property type="entry name" value="TNFACTORR6"/>
</dbReference>
<dbReference type="InterPro" id="IPR052459">
    <property type="entry name" value="TNFRSF_decoy_receptor"/>
</dbReference>
<dbReference type="InterPro" id="IPR008063">
    <property type="entry name" value="Fas_rcpt"/>
</dbReference>
<feature type="repeat" description="TNFR-Cys" evidence="8">
    <location>
        <begin position="113"/>
        <end position="156"/>
    </location>
</feature>
<feature type="disulfide bond" evidence="8">
    <location>
        <begin position="114"/>
        <end position="129"/>
    </location>
</feature>
<feature type="repeat" description="TNFR-Cys" evidence="8">
    <location>
        <begin position="70"/>
        <end position="112"/>
    </location>
</feature>
<dbReference type="GO" id="GO:0005576">
    <property type="term" value="C:extracellular region"/>
    <property type="evidence" value="ECO:0007669"/>
    <property type="project" value="UniProtKB-SubCell"/>
</dbReference>
<keyword evidence="3" id="KW-0053">Apoptosis</keyword>
<feature type="signal peptide" evidence="11">
    <location>
        <begin position="1"/>
        <end position="20"/>
    </location>
</feature>
<evidence type="ECO:0000313" key="13">
    <source>
        <dbReference type="EMBL" id="SBP13596.1"/>
    </source>
</evidence>
<dbReference type="GO" id="GO:0007165">
    <property type="term" value="P:signal transduction"/>
    <property type="evidence" value="ECO:0007669"/>
    <property type="project" value="InterPro"/>
</dbReference>
<dbReference type="PROSITE" id="PS50050">
    <property type="entry name" value="TNFR_NGFR_2"/>
    <property type="match status" value="3"/>
</dbReference>
<dbReference type="PANTHER" id="PTHR23097">
    <property type="entry name" value="TUMOR NECROSIS FACTOR RECEPTOR SUPERFAMILY MEMBER"/>
    <property type="match status" value="1"/>
</dbReference>
<gene>
    <name evidence="13" type="primary">TNFRSF1B</name>
</gene>
<feature type="chain" id="PRO_5008362878" evidence="11">
    <location>
        <begin position="21"/>
        <end position="451"/>
    </location>
</feature>